<dbReference type="Proteomes" id="UP001239111">
    <property type="component" value="Chromosome 3"/>
</dbReference>
<comment type="caution">
    <text evidence="1">The sequence shown here is derived from an EMBL/GenBank/DDBJ whole genome shotgun (WGS) entry which is preliminary data.</text>
</comment>
<reference evidence="1" key="1">
    <citation type="submission" date="2023-04" db="EMBL/GenBank/DDBJ databases">
        <title>A chromosome-level genome assembly of the parasitoid wasp Eretmocerus hayati.</title>
        <authorList>
            <person name="Zhong Y."/>
            <person name="Liu S."/>
            <person name="Liu Y."/>
        </authorList>
    </citation>
    <scope>NUCLEOTIDE SEQUENCE</scope>
    <source>
        <strain evidence="1">ZJU_SS_LIU_2023</strain>
    </source>
</reference>
<keyword evidence="2" id="KW-1185">Reference proteome</keyword>
<gene>
    <name evidence="1" type="ORF">QAD02_005125</name>
</gene>
<dbReference type="EMBL" id="CM056743">
    <property type="protein sequence ID" value="KAJ8673863.1"/>
    <property type="molecule type" value="Genomic_DNA"/>
</dbReference>
<evidence type="ECO:0000313" key="1">
    <source>
        <dbReference type="EMBL" id="KAJ8673863.1"/>
    </source>
</evidence>
<name>A0ACC2NSR4_9HYME</name>
<organism evidence="1 2">
    <name type="scientific">Eretmocerus hayati</name>
    <dbReference type="NCBI Taxonomy" id="131215"/>
    <lineage>
        <taxon>Eukaryota</taxon>
        <taxon>Metazoa</taxon>
        <taxon>Ecdysozoa</taxon>
        <taxon>Arthropoda</taxon>
        <taxon>Hexapoda</taxon>
        <taxon>Insecta</taxon>
        <taxon>Pterygota</taxon>
        <taxon>Neoptera</taxon>
        <taxon>Endopterygota</taxon>
        <taxon>Hymenoptera</taxon>
        <taxon>Apocrita</taxon>
        <taxon>Proctotrupomorpha</taxon>
        <taxon>Chalcidoidea</taxon>
        <taxon>Aphelinidae</taxon>
        <taxon>Aphelininae</taxon>
        <taxon>Eretmocerus</taxon>
    </lineage>
</organism>
<proteinExistence type="predicted"/>
<accession>A0ACC2NSR4</accession>
<sequence length="245" mass="27856">MRAYIYLSDLCYLGGRGVRRRKRSINGDPVSETEYSFVVALHDQNYQYFCAGSVVTSRVIMTASHCVSKNRLHYVRVLSADGITAFMHLVDTSYFYPPINDIYYNDIAVVILREPIQHATRINLPPRNYKMQMGTKVSSFGWGETGYERVSMYLRRVDLTVIARSRCTITDYGVISHQICTDSSINDICFGDSGGPLTYGDYNNYYQVGIASAVSKKGCRSGDPSIFTEVAPYYDWIMDYALRYP</sequence>
<evidence type="ECO:0000313" key="2">
    <source>
        <dbReference type="Proteomes" id="UP001239111"/>
    </source>
</evidence>
<protein>
    <submittedName>
        <fullName evidence="1">Uncharacterized protein</fullName>
    </submittedName>
</protein>